<feature type="region of interest" description="Disordered" evidence="1">
    <location>
        <begin position="1485"/>
        <end position="1510"/>
    </location>
</feature>
<feature type="compositionally biased region" description="Polar residues" evidence="1">
    <location>
        <begin position="1838"/>
        <end position="1857"/>
    </location>
</feature>
<feature type="compositionally biased region" description="Polar residues" evidence="1">
    <location>
        <begin position="1576"/>
        <end position="1585"/>
    </location>
</feature>
<feature type="compositionally biased region" description="Basic and acidic residues" evidence="1">
    <location>
        <begin position="979"/>
        <end position="994"/>
    </location>
</feature>
<feature type="compositionally biased region" description="Basic and acidic residues" evidence="1">
    <location>
        <begin position="468"/>
        <end position="489"/>
    </location>
</feature>
<feature type="compositionally biased region" description="Polar residues" evidence="1">
    <location>
        <begin position="2586"/>
        <end position="2597"/>
    </location>
</feature>
<feature type="region of interest" description="Disordered" evidence="1">
    <location>
        <begin position="1361"/>
        <end position="1381"/>
    </location>
</feature>
<feature type="region of interest" description="Disordered" evidence="1">
    <location>
        <begin position="1075"/>
        <end position="1117"/>
    </location>
</feature>
<feature type="region of interest" description="Disordered" evidence="1">
    <location>
        <begin position="1691"/>
        <end position="1729"/>
    </location>
</feature>
<feature type="compositionally biased region" description="Polar residues" evidence="1">
    <location>
        <begin position="2475"/>
        <end position="2485"/>
    </location>
</feature>
<feature type="region of interest" description="Disordered" evidence="1">
    <location>
        <begin position="2160"/>
        <end position="2251"/>
    </location>
</feature>
<feature type="region of interest" description="Disordered" evidence="1">
    <location>
        <begin position="948"/>
        <end position="1045"/>
    </location>
</feature>
<reference evidence="2 3" key="1">
    <citation type="submission" date="2014-04" db="EMBL/GenBank/DDBJ databases">
        <title>Evolutionary Origins and Diversification of the Mycorrhizal Mutualists.</title>
        <authorList>
            <consortium name="DOE Joint Genome Institute"/>
            <consortium name="Mycorrhizal Genomics Consortium"/>
            <person name="Kohler A."/>
            <person name="Kuo A."/>
            <person name="Nagy L.G."/>
            <person name="Floudas D."/>
            <person name="Copeland A."/>
            <person name="Barry K.W."/>
            <person name="Cichocki N."/>
            <person name="Veneault-Fourrey C."/>
            <person name="LaButti K."/>
            <person name="Lindquist E.A."/>
            <person name="Lipzen A."/>
            <person name="Lundell T."/>
            <person name="Morin E."/>
            <person name="Murat C."/>
            <person name="Riley R."/>
            <person name="Ohm R."/>
            <person name="Sun H."/>
            <person name="Tunlid A."/>
            <person name="Henrissat B."/>
            <person name="Grigoriev I.V."/>
            <person name="Hibbett D.S."/>
            <person name="Martin F."/>
        </authorList>
    </citation>
    <scope>NUCLEOTIDE SEQUENCE [LARGE SCALE GENOMIC DNA]</scope>
    <source>
        <strain evidence="2 3">MD-312</strain>
    </source>
</reference>
<feature type="compositionally biased region" description="Polar residues" evidence="1">
    <location>
        <begin position="2197"/>
        <end position="2206"/>
    </location>
</feature>
<feature type="region of interest" description="Disordered" evidence="1">
    <location>
        <begin position="1218"/>
        <end position="1262"/>
    </location>
</feature>
<feature type="compositionally biased region" description="Basic and acidic residues" evidence="1">
    <location>
        <begin position="704"/>
        <end position="715"/>
    </location>
</feature>
<evidence type="ECO:0000313" key="3">
    <source>
        <dbReference type="Proteomes" id="UP000053820"/>
    </source>
</evidence>
<feature type="compositionally biased region" description="Low complexity" evidence="1">
    <location>
        <begin position="432"/>
        <end position="445"/>
    </location>
</feature>
<feature type="region of interest" description="Disordered" evidence="1">
    <location>
        <begin position="2093"/>
        <end position="2113"/>
    </location>
</feature>
<feature type="compositionally biased region" description="Polar residues" evidence="1">
    <location>
        <begin position="2018"/>
        <end position="2035"/>
    </location>
</feature>
<evidence type="ECO:0000313" key="2">
    <source>
        <dbReference type="EMBL" id="KIJ62388.1"/>
    </source>
</evidence>
<feature type="compositionally biased region" description="Basic and acidic residues" evidence="1">
    <location>
        <begin position="397"/>
        <end position="408"/>
    </location>
</feature>
<evidence type="ECO:0000256" key="1">
    <source>
        <dbReference type="SAM" id="MobiDB-lite"/>
    </source>
</evidence>
<feature type="region of interest" description="Disordered" evidence="1">
    <location>
        <begin position="531"/>
        <end position="744"/>
    </location>
</feature>
<accession>A0A0C9W683</accession>
<dbReference type="OrthoDB" id="2690941at2759"/>
<gene>
    <name evidence="2" type="ORF">HYDPIDRAFT_41889</name>
</gene>
<feature type="compositionally biased region" description="Low complexity" evidence="1">
    <location>
        <begin position="493"/>
        <end position="503"/>
    </location>
</feature>
<feature type="compositionally biased region" description="Basic and acidic residues" evidence="1">
    <location>
        <begin position="2003"/>
        <end position="2017"/>
    </location>
</feature>
<keyword evidence="3" id="KW-1185">Reference proteome</keyword>
<feature type="region of interest" description="Disordered" evidence="1">
    <location>
        <begin position="2280"/>
        <end position="2301"/>
    </location>
</feature>
<protein>
    <submittedName>
        <fullName evidence="2">Uncharacterized protein</fullName>
    </submittedName>
</protein>
<feature type="region of interest" description="Disordered" evidence="1">
    <location>
        <begin position="1814"/>
        <end position="1900"/>
    </location>
</feature>
<dbReference type="EMBL" id="KN839855">
    <property type="protein sequence ID" value="KIJ62388.1"/>
    <property type="molecule type" value="Genomic_DNA"/>
</dbReference>
<dbReference type="HOGENOM" id="CLU_225167_0_0_1"/>
<feature type="compositionally biased region" description="Basic and acidic residues" evidence="1">
    <location>
        <begin position="1497"/>
        <end position="1510"/>
    </location>
</feature>
<feature type="compositionally biased region" description="Polar residues" evidence="1">
    <location>
        <begin position="2430"/>
        <end position="2441"/>
    </location>
</feature>
<feature type="compositionally biased region" description="Polar residues" evidence="1">
    <location>
        <begin position="1711"/>
        <end position="1724"/>
    </location>
</feature>
<organism evidence="2 3">
    <name type="scientific">Hydnomerulius pinastri MD-312</name>
    <dbReference type="NCBI Taxonomy" id="994086"/>
    <lineage>
        <taxon>Eukaryota</taxon>
        <taxon>Fungi</taxon>
        <taxon>Dikarya</taxon>
        <taxon>Basidiomycota</taxon>
        <taxon>Agaricomycotina</taxon>
        <taxon>Agaricomycetes</taxon>
        <taxon>Agaricomycetidae</taxon>
        <taxon>Boletales</taxon>
        <taxon>Boletales incertae sedis</taxon>
        <taxon>Leucogyrophana</taxon>
    </lineage>
</organism>
<feature type="region of interest" description="Disordered" evidence="1">
    <location>
        <begin position="306"/>
        <end position="331"/>
    </location>
</feature>
<feature type="region of interest" description="Disordered" evidence="1">
    <location>
        <begin position="1301"/>
        <end position="1324"/>
    </location>
</feature>
<feature type="region of interest" description="Disordered" evidence="1">
    <location>
        <begin position="2466"/>
        <end position="2516"/>
    </location>
</feature>
<feature type="region of interest" description="Disordered" evidence="1">
    <location>
        <begin position="379"/>
        <end position="519"/>
    </location>
</feature>
<feature type="compositionally biased region" description="Low complexity" evidence="1">
    <location>
        <begin position="2160"/>
        <end position="2170"/>
    </location>
</feature>
<sequence length="3320" mass="356311">MLLHKLDMPKNSSHLKKARAPRIDCRDVFLEESTITSPSPIQGPSPRRDKLLEQARTSTQNIIRHGAPLPLAWVIVLDNIIPPNAVPFTEEYGGPQFIARAYLEGAYHLGKAGTGLLNGALITYGSRHLTVKRYEVLAFAAEMRWSIVDHEFAALQQSSVVISSRESYHSTEASGMRAGRTMLLDRDIYRVIPDGDSGMSDVESGRSPASPACVTVGTSAISALRQPASRDRHQRAAQDLPTAVAIDAGLSHATETSEVTSPGFKVTITPVSDDEVEDPGVIGGYPHTKSIFEPLRERASFSVEDHRYGDSGEIQQSTSSSLARMTSRATNSKIRRLSLTTQSHRSQADAFVKDTSRVAVDGGAAEWNSSLQRRHSLSTLPLARLPSSPPSEAGPECPKDIGRPRDSSSPRNTGCLSPISHLVHLPLTMPEPSSNSTSHTRSSPNEPTVSLEDPYKTSTDWRLMQRKATSEHLERREHRNIEKDRHDNSPTRSISSSAVKVSSPLAGRRPSLALDSSDAKTHRLSLQHVEYAEEDSVTDDHKSAHPIRSLRSPVVENAGQPSTPIYGQRQITHRRREEAPGGHPTSASLSMSEDHRSRLHTPDSSQIVERTAGVFDASDAKATIPFGKQPVSTETERGRSSNKARHSSVRSESTIDEAPITPRSRQSRNKAESPASPAVVAEHRVESSGNREIQDLSLPSFSPEPKDTRGLDIRYHASQPKVAQAASTVLPPSRPSPRSRPLLPKLDSIDEQVSTSSAQAKTPAINKLLVTQHLDHSSSNDSSHGQVNSLYKARLSSVRSESTIDEAPITPLAVQPQKKIESPASPAVVTEHRVESSGNREIQDLSLPSFSPEPKDTRGLDIRYHASQPKVAQAASTVLPPSRPSPRFGPLVPKLDSIDEQVSTSNAQAKTPAINKLLVTQHLDHSSSNDSSHGQVNSLYKARLSSVRSESTVDEAPITPLAVQPQKKTESPASPSVVTEHRIESFSNQEHRDMPLPSFSPEPKGTRGRDIRYYTSQPQAQAAPTVLPPSRPSPRSRSLSQKLDSIDEQVSTPNAQTMTHAAGKLLVTQRLDCSTSNNSSHIQVNPDLAVTKDRGSYSTIPRQEPSDRSKENPRNEKRPLVVPAIVVSPTFAPISTELQGLPRAGTGFPEPAGSRHEQLLSDNATLAHNRKKRILVTPTAKDKAPSPRSTGESSSKIVPLLAGAAVFAGIVVAEEKAASQRHRSVHLTAPSEATLDSEDVQLAQSRPSSASPELTSSSPALTSRSLPLQTIEAITVEAEHCIESTLYAKADSRTIEAESWVPSGRGLGGRPPSPIGPRSPASKRCTAQTLVLEDATVVEGKRYGSLTQAARVRELEKTVMESSQKETIEKKPVKTQPSTPEGANVILESACSIRPSVAATERLLTPNPNKTRESRDLQVSVVSEVSLSCTGSLVPSRSNVDVRERTVKRKPVPPVNNQLFNAEEPLGSNDKGSLGFAQVVIPKSNSTNDLRGSAKAGHTEETSDSLRRKDSAEFHVRSSSTWAVVPYAAPLEGDARRKYQVPVSKLLLTDSNPNARSVQRGCEGEVKMAPRDVGVKQNSQVQQEADVSVKKSPEAISAPSHSSTKSPPDYQMTAVIVSITTGTSRQVSKISTTPPVQAAVIGNFESRERLVGTSNSVAPHQPEEDLGISTDAGLAGQRVFMNLPRSSRPMIQSEDAGDQNENCLDIPPVSLPNTEKPNARTPTCDSDCPPTSPEFAVSLTYSTEVETSPRVPQSESPVGVDCSAVAISMGTQSSGAPMAAFAPAIPVSHHPAMSRRVQFVAGTKEIDGVCEAIPNKKFTSGSGRLRGKPLSIDDLSGHSPSPRRNLSMLSSQPSPTEVVSEDRLAEPGAEAVSRSSETKQSEVEVDTPRPSMESGSEKSVEADIVHEHITLLAQQNIVLQSIHLTYLDTKKTSMPLSPVVDSSGPNVEHMYNDHSETIERNERGSSNKILPPLTRALHSASSNRNPSPSIAQGEDLNRGSGQPDDRPRLESSSDDSRLVTQTREYASTSAQTASSRPEPFDPKVDYPVQTVATVPPGFCTSQGVVSKEETSNQVTLNAVTDNHLLRYDSVSLSTSHTLSGGTPGLPISESDRRTGHGLTDPQGRFITPKTTADVSLFCSGSGTLEERGQYSVGIGNLPSSSNNSSFANNSLPRAGSQGAIHNDPKRTSLPLPIFLRPSTSTPSSTDGACDSRPASGSISSKSCSPSALPRGATAPSRGPPDSEIPLKSPVRVVTTAEPTPLAAGSETTPSGLPISLEKSARHEANSSNLGLSDSQHSLESSISGAGIPGADAVATSPSSTTTVARAAFNQYEISPVVVANRSISQYADAVASSPTSTTTVARVAFNQYEVSPVVVANRSISQHVDSVASSSTSTTTAVRAALGDGEWDGSESFCGTRLSGDSGTVTCGASDSVSETVSSGQPREPALDDVGEQGSLVYFSASCLSSSTTSIDSPHLTTLADTPVTSREDFTESLADPLIQRDNDQSSVAAHSDAGIRQNPSVEAEWCPSLSNVSPKSTLACSGQSVSAEHDDLDLGSGTFTIDLDDIEIMGAFETQKTRQREDASQEMTGHSNLPAYNTESDDIYYDKTFSFGSSGAISAEEQGDVSSHTDVRNWGYQIDSSRASSSSQVSYPAAMPAATTLVVVPDASSWSFSEGVDIYDLAKRGNLCTGHRGSIHAGLVYSSPVTSYVHGFSDSRAQNSHRAVHHPLNASALYLGVRSDNLIASVAERPWVPGGEIQLPMISHHGLSVLDEVQVRSLNTRGNGGQMIATLSLDYPAFKGDTRMCSKRIELLIEISSESSGMRRLLIKILPTVTQGYQEHILGFETERSTLPSYATQEVVGWSSRADLSTRGGLDVASVQSALQRAATSQKFHLRLTAGGREQVLVMDLTWLREIFNWLSDGTPIRESRPLRLAAPLNTPRLIGPRQDFPRLNVGPSTEDACTISNVPFVESENATDGISESCIVIKEADDNDGRTVVKYVPYSTQISLSPRVEVVMPASVHPARIIPYWFSETHSSGAHFESTVVESRAQLVTVKEGILIDDTDLSKSVDEFEFDADSDQAESLHKTKIAILVDDSASMAEWWSYVEDALVGLVDAVNRREPSGVDLFFLHEDGYKGEMQTGKDIRLAFQSKAPYGSGSAVVPGLGNNIPAGQDSSLTARVTDIIEHCLLFHHHLRLVGAKGAGYRPIVILCISDGLSTDLSNVITHTVNHYRSEDGTNSRMFSMLFVVPGKNEQATSALREQLSLVADATSILSADVCEPVVSELDTGYLIGAIVRRLKGLGPVSAETGVSEEVGWH</sequence>
<feature type="region of interest" description="Disordered" evidence="1">
    <location>
        <begin position="1574"/>
        <end position="1609"/>
    </location>
</feature>
<feature type="compositionally biased region" description="Polar residues" evidence="1">
    <location>
        <begin position="313"/>
        <end position="331"/>
    </location>
</feature>
<feature type="compositionally biased region" description="Low complexity" evidence="1">
    <location>
        <begin position="1245"/>
        <end position="1262"/>
    </location>
</feature>
<feature type="region of interest" description="Disordered" evidence="1">
    <location>
        <begin position="2430"/>
        <end position="2449"/>
    </location>
</feature>
<feature type="region of interest" description="Disordered" evidence="1">
    <location>
        <begin position="833"/>
        <end position="853"/>
    </location>
</feature>
<proteinExistence type="predicted"/>
<feature type="region of interest" description="Disordered" evidence="1">
    <location>
        <begin position="2577"/>
        <end position="2597"/>
    </location>
</feature>
<feature type="compositionally biased region" description="Low complexity" evidence="1">
    <location>
        <begin position="2215"/>
        <end position="2226"/>
    </location>
</feature>
<feature type="region of interest" description="Disordered" evidence="1">
    <location>
        <begin position="1978"/>
        <end position="2044"/>
    </location>
</feature>
<dbReference type="Proteomes" id="UP000053820">
    <property type="component" value="Unassembled WGS sequence"/>
</dbReference>
<feature type="compositionally biased region" description="Polar residues" evidence="1">
    <location>
        <begin position="1979"/>
        <end position="1990"/>
    </location>
</feature>
<feature type="compositionally biased region" description="Polar residues" evidence="1">
    <location>
        <begin position="2285"/>
        <end position="2301"/>
    </location>
</feature>
<feature type="compositionally biased region" description="Basic and acidic residues" evidence="1">
    <location>
        <begin position="1104"/>
        <end position="1117"/>
    </location>
</feature>
<feature type="compositionally biased region" description="Basic and acidic residues" evidence="1">
    <location>
        <begin position="1361"/>
        <end position="1372"/>
    </location>
</feature>
<name>A0A0C9W683_9AGAM</name>